<dbReference type="Proteomes" id="UP000321805">
    <property type="component" value="Chromosome"/>
</dbReference>
<dbReference type="InterPro" id="IPR033942">
    <property type="entry name" value="IMPase"/>
</dbReference>
<feature type="binding site" evidence="6">
    <location>
        <position position="209"/>
    </location>
    <ligand>
        <name>Mg(2+)</name>
        <dbReference type="ChEBI" id="CHEBI:18420"/>
        <label>1</label>
        <note>catalytic</note>
    </ligand>
</feature>
<reference evidence="8 9" key="1">
    <citation type="journal article" date="2018" name="J. Microbiol.">
        <title>Baekduia soli gen. nov., sp. nov., a novel bacterium isolated from the soil of Baekdu Mountain and proposal of a novel family name, Baekduiaceae fam. nov.</title>
        <authorList>
            <person name="An D.S."/>
            <person name="Siddiqi M.Z."/>
            <person name="Kim K.H."/>
            <person name="Yu H.S."/>
            <person name="Im W.T."/>
        </authorList>
    </citation>
    <scope>NUCLEOTIDE SEQUENCE [LARGE SCALE GENOMIC DNA]</scope>
    <source>
        <strain evidence="8 9">BR7-21</strain>
    </source>
</reference>
<keyword evidence="5 6" id="KW-0460">Magnesium</keyword>
<dbReference type="RefSeq" id="WP_146919434.1">
    <property type="nucleotide sequence ID" value="NZ_CP042430.1"/>
</dbReference>
<keyword evidence="3 6" id="KW-0479">Metal-binding</keyword>
<protein>
    <recommendedName>
        <fullName evidence="7">Inositol-1-monophosphatase</fullName>
        <ecNumber evidence="7">3.1.3.25</ecNumber>
    </recommendedName>
</protein>
<comment type="similarity">
    <text evidence="7">Belongs to the inositol monophosphatase superfamily.</text>
</comment>
<evidence type="ECO:0000313" key="9">
    <source>
        <dbReference type="Proteomes" id="UP000321805"/>
    </source>
</evidence>
<evidence type="ECO:0000313" key="8">
    <source>
        <dbReference type="EMBL" id="QEC48180.1"/>
    </source>
</evidence>
<accession>A0A5B8U579</accession>
<feature type="binding site" evidence="6">
    <location>
        <position position="89"/>
    </location>
    <ligand>
        <name>Mg(2+)</name>
        <dbReference type="ChEBI" id="CHEBI:18420"/>
        <label>1</label>
        <note>catalytic</note>
    </ligand>
</feature>
<sequence>MSDAGAELLDIATEAARTAGALLLERFGSERVLATKSTTTDLVSAADLAAEAAIRGVLTRRAPDDAVLGEEGDDRAGSTGRRWIVDPLDGTVNYLYGLPQWCVSVACEGLAGVVFDPVRDELFAATAEGPATLDGQVLAPAAPEDLGHALVATGFGYDARRRALQAQVVARVLPRARDIRRGGAAALDLAWCAAGRVDAYWERGVNEWDVAAGELICARAGLHVERLDPAGELPWGVLVAPRPIAQELRGLVA</sequence>
<keyword evidence="9" id="KW-1185">Reference proteome</keyword>
<evidence type="ECO:0000256" key="4">
    <source>
        <dbReference type="ARBA" id="ARBA00022801"/>
    </source>
</evidence>
<dbReference type="EMBL" id="CP042430">
    <property type="protein sequence ID" value="QEC48180.1"/>
    <property type="molecule type" value="Genomic_DNA"/>
</dbReference>
<dbReference type="GO" id="GO:0006020">
    <property type="term" value="P:inositol metabolic process"/>
    <property type="evidence" value="ECO:0007669"/>
    <property type="project" value="TreeGrafter"/>
</dbReference>
<comment type="catalytic activity">
    <reaction evidence="1 7">
        <text>a myo-inositol phosphate + H2O = myo-inositol + phosphate</text>
        <dbReference type="Rhea" id="RHEA:24056"/>
        <dbReference type="ChEBI" id="CHEBI:15377"/>
        <dbReference type="ChEBI" id="CHEBI:17268"/>
        <dbReference type="ChEBI" id="CHEBI:43474"/>
        <dbReference type="ChEBI" id="CHEBI:84139"/>
        <dbReference type="EC" id="3.1.3.25"/>
    </reaction>
</comment>
<feature type="binding site" evidence="6">
    <location>
        <position position="86"/>
    </location>
    <ligand>
        <name>Mg(2+)</name>
        <dbReference type="ChEBI" id="CHEBI:18420"/>
        <label>1</label>
        <note>catalytic</note>
    </ligand>
</feature>
<dbReference type="GO" id="GO:0046872">
    <property type="term" value="F:metal ion binding"/>
    <property type="evidence" value="ECO:0007669"/>
    <property type="project" value="UniProtKB-KW"/>
</dbReference>
<dbReference type="EC" id="3.1.3.25" evidence="7"/>
<evidence type="ECO:0000256" key="3">
    <source>
        <dbReference type="ARBA" id="ARBA00022723"/>
    </source>
</evidence>
<dbReference type="PANTHER" id="PTHR20854">
    <property type="entry name" value="INOSITOL MONOPHOSPHATASE"/>
    <property type="match status" value="1"/>
</dbReference>
<dbReference type="PANTHER" id="PTHR20854:SF4">
    <property type="entry name" value="INOSITOL-1-MONOPHOSPHATASE-RELATED"/>
    <property type="match status" value="1"/>
</dbReference>
<dbReference type="InterPro" id="IPR000760">
    <property type="entry name" value="Inositol_monophosphatase-like"/>
</dbReference>
<organism evidence="8 9">
    <name type="scientific">Baekduia soli</name>
    <dbReference type="NCBI Taxonomy" id="496014"/>
    <lineage>
        <taxon>Bacteria</taxon>
        <taxon>Bacillati</taxon>
        <taxon>Actinomycetota</taxon>
        <taxon>Thermoleophilia</taxon>
        <taxon>Solirubrobacterales</taxon>
        <taxon>Baekduiaceae</taxon>
        <taxon>Baekduia</taxon>
    </lineage>
</organism>
<evidence type="ECO:0000256" key="2">
    <source>
        <dbReference type="ARBA" id="ARBA00001946"/>
    </source>
</evidence>
<dbReference type="GO" id="GO:0007165">
    <property type="term" value="P:signal transduction"/>
    <property type="evidence" value="ECO:0007669"/>
    <property type="project" value="TreeGrafter"/>
</dbReference>
<dbReference type="CDD" id="cd01639">
    <property type="entry name" value="IMPase"/>
    <property type="match status" value="1"/>
</dbReference>
<dbReference type="InterPro" id="IPR020583">
    <property type="entry name" value="Inositol_monoP_metal-BS"/>
</dbReference>
<gene>
    <name evidence="8" type="ORF">FSW04_11775</name>
</gene>
<dbReference type="Gene3D" id="3.30.540.10">
    <property type="entry name" value="Fructose-1,6-Bisphosphatase, subunit A, domain 1"/>
    <property type="match status" value="1"/>
</dbReference>
<dbReference type="SUPFAM" id="SSF56655">
    <property type="entry name" value="Carbohydrate phosphatase"/>
    <property type="match status" value="1"/>
</dbReference>
<name>A0A5B8U579_9ACTN</name>
<keyword evidence="4 7" id="KW-0378">Hydrolase</keyword>
<dbReference type="PROSITE" id="PS00629">
    <property type="entry name" value="IMP_1"/>
    <property type="match status" value="1"/>
</dbReference>
<feature type="binding site" evidence="6">
    <location>
        <position position="70"/>
    </location>
    <ligand>
        <name>Mg(2+)</name>
        <dbReference type="ChEBI" id="CHEBI:18420"/>
        <label>1</label>
        <note>catalytic</note>
    </ligand>
</feature>
<dbReference type="KEGG" id="bsol:FSW04_11775"/>
<evidence type="ECO:0000256" key="6">
    <source>
        <dbReference type="PIRSR" id="PIRSR600760-2"/>
    </source>
</evidence>
<evidence type="ECO:0000256" key="1">
    <source>
        <dbReference type="ARBA" id="ARBA00001033"/>
    </source>
</evidence>
<dbReference type="Pfam" id="PF00459">
    <property type="entry name" value="Inositol_P"/>
    <property type="match status" value="1"/>
</dbReference>
<comment type="cofactor">
    <cofactor evidence="2 6 7">
        <name>Mg(2+)</name>
        <dbReference type="ChEBI" id="CHEBI:18420"/>
    </cofactor>
</comment>
<dbReference type="AlphaFoldDB" id="A0A5B8U579"/>
<dbReference type="Gene3D" id="3.40.190.80">
    <property type="match status" value="1"/>
</dbReference>
<evidence type="ECO:0000256" key="7">
    <source>
        <dbReference type="RuleBase" id="RU364068"/>
    </source>
</evidence>
<feature type="binding site" evidence="6">
    <location>
        <position position="88"/>
    </location>
    <ligand>
        <name>Mg(2+)</name>
        <dbReference type="ChEBI" id="CHEBI:18420"/>
        <label>1</label>
        <note>catalytic</note>
    </ligand>
</feature>
<dbReference type="PRINTS" id="PR00377">
    <property type="entry name" value="IMPHPHTASES"/>
</dbReference>
<dbReference type="OrthoDB" id="9772456at2"/>
<dbReference type="GO" id="GO:0008934">
    <property type="term" value="F:inositol monophosphate 1-phosphatase activity"/>
    <property type="evidence" value="ECO:0007669"/>
    <property type="project" value="InterPro"/>
</dbReference>
<evidence type="ECO:0000256" key="5">
    <source>
        <dbReference type="ARBA" id="ARBA00022842"/>
    </source>
</evidence>
<proteinExistence type="inferred from homology"/>